<dbReference type="Proteomes" id="UP000315901">
    <property type="component" value="Unassembled WGS sequence"/>
</dbReference>
<comment type="caution">
    <text evidence="1">The sequence shown here is derived from an EMBL/GenBank/DDBJ whole genome shotgun (WGS) entry which is preliminary data.</text>
</comment>
<sequence length="111" mass="12990">MNIDLIRQQHFVLEHRVSEMLFYYWDPLGFNELEWARDEYDSYVPVVCEMLLDGATSSALCEYFHYVADELMGVGHEQDPASVKKAAELITYWFNENIDQITTLDKVNSDT</sequence>
<gene>
    <name evidence="1" type="ORF">FJM67_08190</name>
</gene>
<name>A0A501WRG4_9GAMM</name>
<dbReference type="AlphaFoldDB" id="A0A501WRG4"/>
<proteinExistence type="predicted"/>
<organism evidence="1 2">
    <name type="scientific">Maribrevibacterium harenarium</name>
    <dbReference type="NCBI Taxonomy" id="2589817"/>
    <lineage>
        <taxon>Bacteria</taxon>
        <taxon>Pseudomonadati</taxon>
        <taxon>Pseudomonadota</taxon>
        <taxon>Gammaproteobacteria</taxon>
        <taxon>Oceanospirillales</taxon>
        <taxon>Oceanospirillaceae</taxon>
        <taxon>Maribrevibacterium</taxon>
    </lineage>
</organism>
<reference evidence="1 2" key="1">
    <citation type="submission" date="2019-06" db="EMBL/GenBank/DDBJ databases">
        <title>A novel bacterium of genus Marinomonas, isolated from coastal sand.</title>
        <authorList>
            <person name="Huang H."/>
            <person name="Mo K."/>
            <person name="Hu Y."/>
        </authorList>
    </citation>
    <scope>NUCLEOTIDE SEQUENCE [LARGE SCALE GENOMIC DNA]</scope>
    <source>
        <strain evidence="1 2">HB171799</strain>
    </source>
</reference>
<evidence type="ECO:0000313" key="1">
    <source>
        <dbReference type="EMBL" id="TPE51948.1"/>
    </source>
</evidence>
<protein>
    <submittedName>
        <fullName evidence="1">Uncharacterized protein</fullName>
    </submittedName>
</protein>
<dbReference type="RefSeq" id="WP_140588329.1">
    <property type="nucleotide sequence ID" value="NZ_VFRR01000013.1"/>
</dbReference>
<accession>A0A501WRG4</accession>
<keyword evidence="2" id="KW-1185">Reference proteome</keyword>
<evidence type="ECO:0000313" key="2">
    <source>
        <dbReference type="Proteomes" id="UP000315901"/>
    </source>
</evidence>
<dbReference type="OrthoDB" id="773332at2"/>
<dbReference type="EMBL" id="VFRR01000013">
    <property type="protein sequence ID" value="TPE51948.1"/>
    <property type="molecule type" value="Genomic_DNA"/>
</dbReference>